<reference evidence="1" key="1">
    <citation type="journal article" date="2023" name="G3 (Bethesda)">
        <title>A reference genome for the long-term kleptoplast-retaining sea slug Elysia crispata morphotype clarki.</title>
        <authorList>
            <person name="Eastman K.E."/>
            <person name="Pendleton A.L."/>
            <person name="Shaikh M.A."/>
            <person name="Suttiyut T."/>
            <person name="Ogas R."/>
            <person name="Tomko P."/>
            <person name="Gavelis G."/>
            <person name="Widhalm J.R."/>
            <person name="Wisecaver J.H."/>
        </authorList>
    </citation>
    <scope>NUCLEOTIDE SEQUENCE</scope>
    <source>
        <strain evidence="1">ECLA1</strain>
    </source>
</reference>
<name>A0AAE1AML5_9GAST</name>
<sequence>MHRLTKRCPLLYRNHSSQIVLSFIKNSYRLKPARTTANSIRVQLILLHHTLPSRGSAITQILYVHHKPFILTSPWSRPRTSHTKAITTTSISVWHKMLLVRLMYCRRHLLVTART</sequence>
<dbReference type="AlphaFoldDB" id="A0AAE1AML5"/>
<proteinExistence type="predicted"/>
<comment type="caution">
    <text evidence="1">The sequence shown here is derived from an EMBL/GenBank/DDBJ whole genome shotgun (WGS) entry which is preliminary data.</text>
</comment>
<accession>A0AAE1AML5</accession>
<protein>
    <submittedName>
        <fullName evidence="1">Uncharacterized protein</fullName>
    </submittedName>
</protein>
<gene>
    <name evidence="1" type="ORF">RRG08_060601</name>
</gene>
<organism evidence="1 2">
    <name type="scientific">Elysia crispata</name>
    <name type="common">lettuce slug</name>
    <dbReference type="NCBI Taxonomy" id="231223"/>
    <lineage>
        <taxon>Eukaryota</taxon>
        <taxon>Metazoa</taxon>
        <taxon>Spiralia</taxon>
        <taxon>Lophotrochozoa</taxon>
        <taxon>Mollusca</taxon>
        <taxon>Gastropoda</taxon>
        <taxon>Heterobranchia</taxon>
        <taxon>Euthyneura</taxon>
        <taxon>Panpulmonata</taxon>
        <taxon>Sacoglossa</taxon>
        <taxon>Placobranchoidea</taxon>
        <taxon>Plakobranchidae</taxon>
        <taxon>Elysia</taxon>
    </lineage>
</organism>
<evidence type="ECO:0000313" key="2">
    <source>
        <dbReference type="Proteomes" id="UP001283361"/>
    </source>
</evidence>
<keyword evidence="2" id="KW-1185">Reference proteome</keyword>
<dbReference type="Proteomes" id="UP001283361">
    <property type="component" value="Unassembled WGS sequence"/>
</dbReference>
<dbReference type="EMBL" id="JAWDGP010001539">
    <property type="protein sequence ID" value="KAK3790554.1"/>
    <property type="molecule type" value="Genomic_DNA"/>
</dbReference>
<evidence type="ECO:0000313" key="1">
    <source>
        <dbReference type="EMBL" id="KAK3790554.1"/>
    </source>
</evidence>